<evidence type="ECO:0000313" key="11">
    <source>
        <dbReference type="Ensembl" id="ENSSFOP00015068346.1"/>
    </source>
</evidence>
<dbReference type="SMART" id="SM00326">
    <property type="entry name" value="SH3"/>
    <property type="match status" value="1"/>
</dbReference>
<dbReference type="Pfam" id="PF14604">
    <property type="entry name" value="SH3_9"/>
    <property type="match status" value="1"/>
</dbReference>
<reference evidence="11" key="3">
    <citation type="submission" date="2025-09" db="UniProtKB">
        <authorList>
            <consortium name="Ensembl"/>
        </authorList>
    </citation>
    <scope>IDENTIFICATION</scope>
</reference>
<dbReference type="PROSITE" id="PS50238">
    <property type="entry name" value="RHOGAP"/>
    <property type="match status" value="1"/>
</dbReference>
<keyword evidence="12" id="KW-1185">Reference proteome</keyword>
<evidence type="ECO:0000256" key="1">
    <source>
        <dbReference type="ARBA" id="ARBA00004608"/>
    </source>
</evidence>
<dbReference type="Ensembl" id="ENSSFOT00015075493.1">
    <property type="protein sequence ID" value="ENSSFOP00015068346.1"/>
    <property type="gene ID" value="ENSSFOG00015016072.2"/>
</dbReference>
<dbReference type="InterPro" id="IPR001849">
    <property type="entry name" value="PH_domain"/>
</dbReference>
<dbReference type="Gene3D" id="2.30.29.30">
    <property type="entry name" value="Pleckstrin-homology domain (PH domain)/Phosphotyrosine-binding domain (PTB)"/>
    <property type="match status" value="1"/>
</dbReference>
<dbReference type="CDD" id="cd01249">
    <property type="entry name" value="BAR-PH_GRAF_family"/>
    <property type="match status" value="1"/>
</dbReference>
<dbReference type="InterPro" id="IPR004148">
    <property type="entry name" value="BAR_dom"/>
</dbReference>
<dbReference type="SMART" id="SM00324">
    <property type="entry name" value="RhoGAP"/>
    <property type="match status" value="1"/>
</dbReference>
<name>A0A8C9W0Z1_SCLFO</name>
<feature type="compositionally biased region" description="Low complexity" evidence="7">
    <location>
        <begin position="576"/>
        <end position="597"/>
    </location>
</feature>
<dbReference type="InterPro" id="IPR008936">
    <property type="entry name" value="Rho_GTPase_activation_prot"/>
</dbReference>
<dbReference type="InterPro" id="IPR047225">
    <property type="entry name" value="PH_GRAF"/>
</dbReference>
<dbReference type="GO" id="GO:0005096">
    <property type="term" value="F:GTPase activator activity"/>
    <property type="evidence" value="ECO:0007669"/>
    <property type="project" value="UniProtKB-KW"/>
</dbReference>
<keyword evidence="4" id="KW-0967">Endosome</keyword>
<dbReference type="SMART" id="SM00233">
    <property type="entry name" value="PH"/>
    <property type="match status" value="1"/>
</dbReference>
<dbReference type="InterPro" id="IPR036028">
    <property type="entry name" value="SH3-like_dom_sf"/>
</dbReference>
<reference evidence="11 12" key="1">
    <citation type="submission" date="2019-04" db="EMBL/GenBank/DDBJ databases">
        <authorList>
            <consortium name="Wellcome Sanger Institute Data Sharing"/>
        </authorList>
    </citation>
    <scope>NUCLEOTIDE SEQUENCE [LARGE SCALE GENOMIC DNA]</scope>
</reference>
<dbReference type="Gene3D" id="1.10.555.10">
    <property type="entry name" value="Rho GTPase activation protein"/>
    <property type="match status" value="1"/>
</dbReference>
<dbReference type="SUPFAM" id="SSF103657">
    <property type="entry name" value="BAR/IMD domain-like"/>
    <property type="match status" value="1"/>
</dbReference>
<dbReference type="PROSITE" id="PS50002">
    <property type="entry name" value="SH3"/>
    <property type="match status" value="1"/>
</dbReference>
<keyword evidence="3" id="KW-0343">GTPase activation</keyword>
<dbReference type="PROSITE" id="PS50003">
    <property type="entry name" value="PH_DOMAIN"/>
    <property type="match status" value="1"/>
</dbReference>
<reference evidence="11" key="2">
    <citation type="submission" date="2025-08" db="UniProtKB">
        <authorList>
            <consortium name="Ensembl"/>
        </authorList>
    </citation>
    <scope>IDENTIFICATION</scope>
</reference>
<feature type="domain" description="Rho-GAP" evidence="10">
    <location>
        <begin position="365"/>
        <end position="539"/>
    </location>
</feature>
<evidence type="ECO:0000256" key="2">
    <source>
        <dbReference type="ARBA" id="ARBA00022443"/>
    </source>
</evidence>
<feature type="domain" description="PH" evidence="9">
    <location>
        <begin position="254"/>
        <end position="361"/>
    </location>
</feature>
<dbReference type="Pfam" id="PF00620">
    <property type="entry name" value="RhoGAP"/>
    <property type="match status" value="1"/>
</dbReference>
<dbReference type="FunFam" id="1.20.1270.60:FF:000001">
    <property type="entry name" value="Rho GTPase-activating protein 26"/>
    <property type="match status" value="1"/>
</dbReference>
<feature type="compositionally biased region" description="Polar residues" evidence="7">
    <location>
        <begin position="598"/>
        <end position="607"/>
    </location>
</feature>
<dbReference type="FunFam" id="2.30.30.40:FF:000055">
    <property type="entry name" value="rho GTPase-activating protein 26 isoform X1"/>
    <property type="match status" value="1"/>
</dbReference>
<dbReference type="InterPro" id="IPR047234">
    <property type="entry name" value="GRAF_fam"/>
</dbReference>
<dbReference type="Pfam" id="PF00169">
    <property type="entry name" value="PH"/>
    <property type="match status" value="1"/>
</dbReference>
<dbReference type="Proteomes" id="UP000694397">
    <property type="component" value="Chromosome 16"/>
</dbReference>
<gene>
    <name evidence="11" type="primary">ARHGAP10</name>
    <name evidence="11" type="synonym">arhgap10</name>
</gene>
<dbReference type="SUPFAM" id="SSF48350">
    <property type="entry name" value="GTPase activation domain, GAP"/>
    <property type="match status" value="1"/>
</dbReference>
<dbReference type="GO" id="GO:0007165">
    <property type="term" value="P:signal transduction"/>
    <property type="evidence" value="ECO:0007669"/>
    <property type="project" value="InterPro"/>
</dbReference>
<evidence type="ECO:0000256" key="3">
    <source>
        <dbReference type="ARBA" id="ARBA00022468"/>
    </source>
</evidence>
<organism evidence="11 12">
    <name type="scientific">Scleropages formosus</name>
    <name type="common">Asian bonytongue</name>
    <name type="synonym">Osteoglossum formosum</name>
    <dbReference type="NCBI Taxonomy" id="113540"/>
    <lineage>
        <taxon>Eukaryota</taxon>
        <taxon>Metazoa</taxon>
        <taxon>Chordata</taxon>
        <taxon>Craniata</taxon>
        <taxon>Vertebrata</taxon>
        <taxon>Euteleostomi</taxon>
        <taxon>Actinopterygii</taxon>
        <taxon>Neopterygii</taxon>
        <taxon>Teleostei</taxon>
        <taxon>Osteoglossocephala</taxon>
        <taxon>Osteoglossomorpha</taxon>
        <taxon>Osteoglossiformes</taxon>
        <taxon>Osteoglossidae</taxon>
        <taxon>Scleropages</taxon>
    </lineage>
</organism>
<dbReference type="AlphaFoldDB" id="A0A8C9W0Z1"/>
<dbReference type="FunFam" id="2.30.29.30:FF:000157">
    <property type="entry name" value="Putative rho GTPase-activating protein 10"/>
    <property type="match status" value="1"/>
</dbReference>
<keyword evidence="5" id="KW-0472">Membrane</keyword>
<dbReference type="GO" id="GO:0010008">
    <property type="term" value="C:endosome membrane"/>
    <property type="evidence" value="ECO:0007669"/>
    <property type="project" value="UniProtKB-SubCell"/>
</dbReference>
<accession>A0A8C9W0Z1</accession>
<feature type="region of interest" description="Disordered" evidence="7">
    <location>
        <begin position="564"/>
        <end position="607"/>
    </location>
</feature>
<keyword evidence="2 6" id="KW-0728">SH3 domain</keyword>
<evidence type="ECO:0000259" key="8">
    <source>
        <dbReference type="PROSITE" id="PS50002"/>
    </source>
</evidence>
<dbReference type="Pfam" id="PF16746">
    <property type="entry name" value="BAR_3"/>
    <property type="match status" value="1"/>
</dbReference>
<protein>
    <submittedName>
        <fullName evidence="11">Rho GTPase activating protein 10</fullName>
    </submittedName>
</protein>
<evidence type="ECO:0000256" key="6">
    <source>
        <dbReference type="PROSITE-ProRule" id="PRU00192"/>
    </source>
</evidence>
<dbReference type="SUPFAM" id="SSF50729">
    <property type="entry name" value="PH domain-like"/>
    <property type="match status" value="1"/>
</dbReference>
<dbReference type="SUPFAM" id="SSF50044">
    <property type="entry name" value="SH3-domain"/>
    <property type="match status" value="1"/>
</dbReference>
<feature type="domain" description="SH3" evidence="8">
    <location>
        <begin position="625"/>
        <end position="683"/>
    </location>
</feature>
<evidence type="ECO:0000259" key="9">
    <source>
        <dbReference type="PROSITE" id="PS50003"/>
    </source>
</evidence>
<dbReference type="InterPro" id="IPR000198">
    <property type="entry name" value="RhoGAP_dom"/>
</dbReference>
<dbReference type="Gene3D" id="2.30.30.40">
    <property type="entry name" value="SH3 Domains"/>
    <property type="match status" value="1"/>
</dbReference>
<sequence length="683" mass="77279">MVLQPLEFSECYLDSPSFRERIRAHEAELERTNRFIKELYKDGKNLISATKQLGLAQRKFAQCLGEFQFEYIGDARTDDEKCIGECVRASDRGMRNITETLMKPLEKFRKEQLGAAKEERKRYEKETEKYYSALEKLLTLSAKKKEQHLQEADLQVELMRQHFQEESLEYVCKLQEIQERKKFDCVEPMLAFFQTVFTFYHQGYELAKDFDHYKRALQINIQNTRSRFEGTRSEVVELMKKIKECPQQHRQTSPISIEGYLYVQEKRPPPFGSSWVKRYCTFVKEQKILHMVTFDQRSGGKIGETESVTFKSCVRKTTDVLDRRFCLDLEITDRPGAMLTVQTLSEEDRKLWMEAMGGTEPVIDAQLNEIGISFVKNCINAIEKRGINDQGLYRVVGVSSKVQKLLNIMTDEKSGNEVDLSASDDWDVKTITSALKLFLRSGRPREPCAALSPECRVQVIHGLVHRLPETNRLVLGLLVKHLARVAANSKQNLMTVANLGVVFGPTLMRPQEETVAAIMELKFQNIVVEILIENHQKVCGTAARHPPSVLTPVEESVNGDVKHGDRLGYQLSAPDGVSSGSNESVSSQSSNASASSSTPETGDNSLGLTIGSLVDSVGPAECLSVTNRKAKAVYPCEAEHDSELSFDVGAIFDDVIFSREPGWLEGELEGRRGLIPENYVEML</sequence>
<dbReference type="Gene3D" id="1.20.1270.60">
    <property type="entry name" value="Arfaptin homology (AH) domain/BAR domain"/>
    <property type="match status" value="1"/>
</dbReference>
<evidence type="ECO:0000256" key="7">
    <source>
        <dbReference type="SAM" id="MobiDB-lite"/>
    </source>
</evidence>
<dbReference type="GeneTree" id="ENSGT00940000159559"/>
<comment type="subcellular location">
    <subcellularLocation>
        <location evidence="1">Endosome membrane</location>
    </subcellularLocation>
</comment>
<evidence type="ECO:0000256" key="5">
    <source>
        <dbReference type="ARBA" id="ARBA00023136"/>
    </source>
</evidence>
<evidence type="ECO:0000313" key="12">
    <source>
        <dbReference type="Proteomes" id="UP000694397"/>
    </source>
</evidence>
<dbReference type="PANTHER" id="PTHR12552">
    <property type="entry name" value="OLIGOPHRENIN 1"/>
    <property type="match status" value="1"/>
</dbReference>
<proteinExistence type="predicted"/>
<dbReference type="PANTHER" id="PTHR12552:SF5">
    <property type="entry name" value="RHO GTPASE-ACTIVATING PROTEIN 10"/>
    <property type="match status" value="1"/>
</dbReference>
<dbReference type="InterPro" id="IPR027267">
    <property type="entry name" value="AH/BAR_dom_sf"/>
</dbReference>
<evidence type="ECO:0000256" key="4">
    <source>
        <dbReference type="ARBA" id="ARBA00022753"/>
    </source>
</evidence>
<dbReference type="InterPro" id="IPR001452">
    <property type="entry name" value="SH3_domain"/>
</dbReference>
<dbReference type="InterPro" id="IPR011993">
    <property type="entry name" value="PH-like_dom_sf"/>
</dbReference>
<evidence type="ECO:0000259" key="10">
    <source>
        <dbReference type="PROSITE" id="PS50238"/>
    </source>
</evidence>